<dbReference type="InterPro" id="IPR002052">
    <property type="entry name" value="DNA_methylase_N6_adenine_CS"/>
</dbReference>
<comment type="caution">
    <text evidence="7">The sequence shown here is derived from an EMBL/GenBank/DDBJ whole genome shotgun (WGS) entry which is preliminary data.</text>
</comment>
<dbReference type="GO" id="GO:0006304">
    <property type="term" value="P:DNA modification"/>
    <property type="evidence" value="ECO:0007669"/>
    <property type="project" value="InterPro"/>
</dbReference>
<accession>C0E6R1</accession>
<dbReference type="PROSITE" id="PS00092">
    <property type="entry name" value="N6_MTASE"/>
    <property type="match status" value="1"/>
</dbReference>
<dbReference type="EMBL" id="ACEB01000046">
    <property type="protein sequence ID" value="EEG25771.1"/>
    <property type="molecule type" value="Genomic_DNA"/>
</dbReference>
<evidence type="ECO:0000259" key="6">
    <source>
        <dbReference type="Pfam" id="PF07669"/>
    </source>
</evidence>
<evidence type="ECO:0000313" key="8">
    <source>
        <dbReference type="Proteomes" id="UP000006247"/>
    </source>
</evidence>
<feature type="domain" description="Type II methyltransferase M.TaqI-like" evidence="6">
    <location>
        <begin position="125"/>
        <end position="225"/>
    </location>
</feature>
<dbReference type="Gene3D" id="3.40.50.150">
    <property type="entry name" value="Vaccinia Virus protein VP39"/>
    <property type="match status" value="1"/>
</dbReference>
<dbReference type="GO" id="GO:0009007">
    <property type="term" value="F:site-specific DNA-methyltransferase (adenine-specific) activity"/>
    <property type="evidence" value="ECO:0007669"/>
    <property type="project" value="UniProtKB-EC"/>
</dbReference>
<evidence type="ECO:0000256" key="2">
    <source>
        <dbReference type="ARBA" id="ARBA00022603"/>
    </source>
</evidence>
<dbReference type="InterPro" id="IPR029063">
    <property type="entry name" value="SAM-dependent_MTases_sf"/>
</dbReference>
<reference evidence="7 8" key="1">
    <citation type="submission" date="2009-01" db="EMBL/GenBank/DDBJ databases">
        <authorList>
            <person name="Fulton L."/>
            <person name="Clifton S."/>
            <person name="Chinwalla A.T."/>
            <person name="Mitreva M."/>
            <person name="Sodergren E."/>
            <person name="Weinstock G."/>
            <person name="Clifton S."/>
            <person name="Dooling D.J."/>
            <person name="Fulton B."/>
            <person name="Minx P."/>
            <person name="Pepin K.H."/>
            <person name="Johnson M."/>
            <person name="Bhonagiri V."/>
            <person name="Nash W.E."/>
            <person name="Mardis E.R."/>
            <person name="Wilson R.K."/>
        </authorList>
    </citation>
    <scope>NUCLEOTIDE SEQUENCE [LARGE SCALE GENOMIC DNA]</scope>
    <source>
        <strain evidence="7 8">ATCC 33806</strain>
    </source>
</reference>
<dbReference type="AlphaFoldDB" id="C0E6R1"/>
<dbReference type="HOGENOM" id="CLU_034179_0_0_11"/>
<dbReference type="PANTHER" id="PTHR33841:SF1">
    <property type="entry name" value="DNA METHYLTRANSFERASE A"/>
    <property type="match status" value="1"/>
</dbReference>
<dbReference type="EC" id="2.1.1.72" evidence="1"/>
<keyword evidence="3 7" id="KW-0808">Transferase</keyword>
<comment type="catalytic activity">
    <reaction evidence="5">
        <text>a 2'-deoxyadenosine in DNA + S-adenosyl-L-methionine = an N(6)-methyl-2'-deoxyadenosine in DNA + S-adenosyl-L-homocysteine + H(+)</text>
        <dbReference type="Rhea" id="RHEA:15197"/>
        <dbReference type="Rhea" id="RHEA-COMP:12418"/>
        <dbReference type="Rhea" id="RHEA-COMP:12419"/>
        <dbReference type="ChEBI" id="CHEBI:15378"/>
        <dbReference type="ChEBI" id="CHEBI:57856"/>
        <dbReference type="ChEBI" id="CHEBI:59789"/>
        <dbReference type="ChEBI" id="CHEBI:90615"/>
        <dbReference type="ChEBI" id="CHEBI:90616"/>
        <dbReference type="EC" id="2.1.1.72"/>
    </reaction>
</comment>
<dbReference type="SUPFAM" id="SSF53335">
    <property type="entry name" value="S-adenosyl-L-methionine-dependent methyltransferases"/>
    <property type="match status" value="1"/>
</dbReference>
<gene>
    <name evidence="7" type="ORF">CORMATOL_02697</name>
</gene>
<proteinExistence type="predicted"/>
<dbReference type="Proteomes" id="UP000006247">
    <property type="component" value="Unassembled WGS sequence"/>
</dbReference>
<dbReference type="InterPro" id="IPR050953">
    <property type="entry name" value="N4_N6_ade-DNA_methylase"/>
</dbReference>
<dbReference type="PRINTS" id="PR00507">
    <property type="entry name" value="N12N6MTFRASE"/>
</dbReference>
<organism evidence="7 8">
    <name type="scientific">Corynebacterium matruchotii ATCC 33806</name>
    <dbReference type="NCBI Taxonomy" id="566549"/>
    <lineage>
        <taxon>Bacteria</taxon>
        <taxon>Bacillati</taxon>
        <taxon>Actinomycetota</taxon>
        <taxon>Actinomycetes</taxon>
        <taxon>Mycobacteriales</taxon>
        <taxon>Corynebacteriaceae</taxon>
        <taxon>Corynebacterium</taxon>
    </lineage>
</organism>
<evidence type="ECO:0000256" key="3">
    <source>
        <dbReference type="ARBA" id="ARBA00022679"/>
    </source>
</evidence>
<dbReference type="GO" id="GO:0003676">
    <property type="term" value="F:nucleic acid binding"/>
    <property type="evidence" value="ECO:0007669"/>
    <property type="project" value="InterPro"/>
</dbReference>
<dbReference type="REBASE" id="24881">
    <property type="entry name" value="M.CmaGORF2697P"/>
</dbReference>
<keyword evidence="2 7" id="KW-0489">Methyltransferase</keyword>
<evidence type="ECO:0000256" key="1">
    <source>
        <dbReference type="ARBA" id="ARBA00011900"/>
    </source>
</evidence>
<name>C0E6R1_9CORY</name>
<protein>
    <recommendedName>
        <fullName evidence="1">site-specific DNA-methyltransferase (adenine-specific)</fullName>
        <ecNumber evidence="1">2.1.1.72</ecNumber>
    </recommendedName>
</protein>
<evidence type="ECO:0000313" key="7">
    <source>
        <dbReference type="EMBL" id="EEG25771.1"/>
    </source>
</evidence>
<dbReference type="PANTHER" id="PTHR33841">
    <property type="entry name" value="DNA METHYLTRANSFERASE YEEA-RELATED"/>
    <property type="match status" value="1"/>
</dbReference>
<dbReference type="GO" id="GO:0032259">
    <property type="term" value="P:methylation"/>
    <property type="evidence" value="ECO:0007669"/>
    <property type="project" value="UniProtKB-KW"/>
</dbReference>
<evidence type="ECO:0000256" key="4">
    <source>
        <dbReference type="ARBA" id="ARBA00022691"/>
    </source>
</evidence>
<dbReference type="InterPro" id="IPR011639">
    <property type="entry name" value="MethylTrfase_TaqI-like_dom"/>
</dbReference>
<sequence>MSMDNKMTAQHHGVVFTRVPVVEFMLDLVGYHPDEQLHTLRLLEPSFGDGRFVIQAAGRLLQSWRAAGGQDPHDLIDAIRAVEIDPQSVTQFSQRLVDYLVTQRIAPDMAQKLAEAWLMSGDYLTTKFDHPFDFVVGNPPYVRHEAIPKDLLKKYRARYRTMVGRADLYIPFMEKSLDLLSSTGKLSFITPNAWMKNDYGKALRAKIDHEFHLSHYVDMCGADTFETVVGAYPATTVIERGRRKAETTRIATGMGGQWRKRRLVRGGLPWLTGDSGPVKLIDELERRFPTLVTAGCRVGIGVATGADKIFIDDFATIDVEAGRCLPLATNSCVRRGQLAWTGKGVLNPWADHGELVDLADYPKLAARLHPHRDRLARRYTARSDPRKWYKTIDRITPELRHEPKLLIPDIKANGDAITYDAGNFYPHHNLYYITSRQWNLRALQALLRSGIAHLFVAAYSVKIGGGYLRFQAQNLKRIRIPHWHDISPDDQQHMIYLGEAGEKLPVSLLARIYGVREEQLV</sequence>
<evidence type="ECO:0000256" key="5">
    <source>
        <dbReference type="ARBA" id="ARBA00047942"/>
    </source>
</evidence>
<dbReference type="Pfam" id="PF07669">
    <property type="entry name" value="Eco57I"/>
    <property type="match status" value="1"/>
</dbReference>
<keyword evidence="4" id="KW-0949">S-adenosyl-L-methionine</keyword>